<evidence type="ECO:0000313" key="2">
    <source>
        <dbReference type="Proteomes" id="UP000498740"/>
    </source>
</evidence>
<evidence type="ECO:0000313" key="1">
    <source>
        <dbReference type="EMBL" id="GFN09719.1"/>
    </source>
</evidence>
<dbReference type="EMBL" id="BLWD01000003">
    <property type="protein sequence ID" value="GFN09719.1"/>
    <property type="molecule type" value="Genomic_DNA"/>
</dbReference>
<accession>A0A7J0D5H8</accession>
<name>A0A7J0D5H8_STRMI</name>
<proteinExistence type="predicted"/>
<organism evidence="1 2">
    <name type="scientific">Streptomyces microflavus</name>
    <name type="common">Streptomyces lipmanii</name>
    <dbReference type="NCBI Taxonomy" id="1919"/>
    <lineage>
        <taxon>Bacteria</taxon>
        <taxon>Bacillati</taxon>
        <taxon>Actinomycetota</taxon>
        <taxon>Actinomycetes</taxon>
        <taxon>Kitasatosporales</taxon>
        <taxon>Streptomycetaceae</taxon>
        <taxon>Streptomyces</taxon>
    </lineage>
</organism>
<gene>
    <name evidence="1" type="ORF">Smic_82750</name>
</gene>
<sequence>MDVEQAAEAHPDDLGCAFEKLMLETVEGRFETFREQWRQLLTSSESPDEPEASFLHLFQALLIEPQNMVPEATAGVLATHPGAGDIAEVVGYLTELALLEGEVGDRARQCHGLIVGRASS</sequence>
<protein>
    <submittedName>
        <fullName evidence="1">Uncharacterized protein</fullName>
    </submittedName>
</protein>
<reference evidence="1 2" key="1">
    <citation type="submission" date="2020-05" db="EMBL/GenBank/DDBJ databases">
        <title>Whole genome shotgun sequence of Streptomyces microflavus NBRC 13062.</title>
        <authorList>
            <person name="Komaki H."/>
            <person name="Tamura T."/>
        </authorList>
    </citation>
    <scope>NUCLEOTIDE SEQUENCE [LARGE SCALE GENOMIC DNA]</scope>
    <source>
        <strain evidence="1 2">NBRC 13062</strain>
    </source>
</reference>
<dbReference type="AlphaFoldDB" id="A0A7J0D5H8"/>
<dbReference type="Proteomes" id="UP000498740">
    <property type="component" value="Unassembled WGS sequence"/>
</dbReference>
<comment type="caution">
    <text evidence="1">The sequence shown here is derived from an EMBL/GenBank/DDBJ whole genome shotgun (WGS) entry which is preliminary data.</text>
</comment>